<name>A0A932CLT8_UNCTE</name>
<dbReference type="GO" id="GO:0032259">
    <property type="term" value="P:methylation"/>
    <property type="evidence" value="ECO:0007669"/>
    <property type="project" value="UniProtKB-KW"/>
</dbReference>
<evidence type="ECO:0000259" key="4">
    <source>
        <dbReference type="Pfam" id="PF13649"/>
    </source>
</evidence>
<keyword evidence="3" id="KW-0949">S-adenosyl-L-methionine</keyword>
<organism evidence="5 6">
    <name type="scientific">Tectimicrobiota bacterium</name>
    <dbReference type="NCBI Taxonomy" id="2528274"/>
    <lineage>
        <taxon>Bacteria</taxon>
        <taxon>Pseudomonadati</taxon>
        <taxon>Nitrospinota/Tectimicrobiota group</taxon>
        <taxon>Candidatus Tectimicrobiota</taxon>
    </lineage>
</organism>
<dbReference type="Proteomes" id="UP000769766">
    <property type="component" value="Unassembled WGS sequence"/>
</dbReference>
<comment type="caution">
    <text evidence="5">The sequence shown here is derived from an EMBL/GenBank/DDBJ whole genome shotgun (WGS) entry which is preliminary data.</text>
</comment>
<dbReference type="Pfam" id="PF13649">
    <property type="entry name" value="Methyltransf_25"/>
    <property type="match status" value="1"/>
</dbReference>
<dbReference type="InterPro" id="IPR029063">
    <property type="entry name" value="SAM-dependent_MTases_sf"/>
</dbReference>
<dbReference type="InterPro" id="IPR041698">
    <property type="entry name" value="Methyltransf_25"/>
</dbReference>
<dbReference type="Gene3D" id="3.40.50.150">
    <property type="entry name" value="Vaccinia Virus protein VP39"/>
    <property type="match status" value="1"/>
</dbReference>
<evidence type="ECO:0000256" key="1">
    <source>
        <dbReference type="ARBA" id="ARBA00022603"/>
    </source>
</evidence>
<dbReference type="CDD" id="cd02440">
    <property type="entry name" value="AdoMet_MTases"/>
    <property type="match status" value="1"/>
</dbReference>
<evidence type="ECO:0000313" key="5">
    <source>
        <dbReference type="EMBL" id="MBI2875756.1"/>
    </source>
</evidence>
<dbReference type="SUPFAM" id="SSF53335">
    <property type="entry name" value="S-adenosyl-L-methionine-dependent methyltransferases"/>
    <property type="match status" value="1"/>
</dbReference>
<reference evidence="5" key="1">
    <citation type="submission" date="2020-07" db="EMBL/GenBank/DDBJ databases">
        <title>Huge and variable diversity of episymbiotic CPR bacteria and DPANN archaea in groundwater ecosystems.</title>
        <authorList>
            <person name="He C.Y."/>
            <person name="Keren R."/>
            <person name="Whittaker M."/>
            <person name="Farag I.F."/>
            <person name="Doudna J."/>
            <person name="Cate J.H.D."/>
            <person name="Banfield J.F."/>
        </authorList>
    </citation>
    <scope>NUCLEOTIDE SEQUENCE</scope>
    <source>
        <strain evidence="5">NC_groundwater_672_Ag_B-0.1um_62_36</strain>
    </source>
</reference>
<dbReference type="PANTHER" id="PTHR43464:SF19">
    <property type="entry name" value="UBIQUINONE BIOSYNTHESIS O-METHYLTRANSFERASE, MITOCHONDRIAL"/>
    <property type="match status" value="1"/>
</dbReference>
<dbReference type="GO" id="GO:0008168">
    <property type="term" value="F:methyltransferase activity"/>
    <property type="evidence" value="ECO:0007669"/>
    <property type="project" value="UniProtKB-KW"/>
</dbReference>
<dbReference type="PANTHER" id="PTHR43464">
    <property type="entry name" value="METHYLTRANSFERASE"/>
    <property type="match status" value="1"/>
</dbReference>
<evidence type="ECO:0000256" key="3">
    <source>
        <dbReference type="ARBA" id="ARBA00022691"/>
    </source>
</evidence>
<evidence type="ECO:0000256" key="2">
    <source>
        <dbReference type="ARBA" id="ARBA00022679"/>
    </source>
</evidence>
<keyword evidence="1 5" id="KW-0489">Methyltransferase</keyword>
<gene>
    <name evidence="5" type="ORF">HYY20_02620</name>
</gene>
<evidence type="ECO:0000313" key="6">
    <source>
        <dbReference type="Proteomes" id="UP000769766"/>
    </source>
</evidence>
<accession>A0A932CLT8</accession>
<sequence length="206" mass="23256">MLEKERARRILDLGCGTGKLATDLAGRGYSVIGVDINEAAIRRAQARAAELFRDPWQTRPRFLVGDAITLALNEGSFDAVLLQLVISVIGTEEDRKRVLHRVSALLKPRGILYLSASGISEGVNPKYADLYRNDLPLTGERYSYLSRDPETGRILYLTHHFSQGELEGLLQEDFDMEVLRQEKEASSRRPTEPAYFFYIIARSKPQ</sequence>
<protein>
    <submittedName>
        <fullName evidence="5">Class I SAM-dependent methyltransferase</fullName>
    </submittedName>
</protein>
<keyword evidence="2" id="KW-0808">Transferase</keyword>
<dbReference type="EMBL" id="JACPRF010000077">
    <property type="protein sequence ID" value="MBI2875756.1"/>
    <property type="molecule type" value="Genomic_DNA"/>
</dbReference>
<proteinExistence type="predicted"/>
<feature type="domain" description="Methyltransferase" evidence="4">
    <location>
        <begin position="10"/>
        <end position="110"/>
    </location>
</feature>
<dbReference type="AlphaFoldDB" id="A0A932CLT8"/>